<reference evidence="1" key="1">
    <citation type="submission" date="2012-11" db="EMBL/GenBank/DDBJ databases">
        <title>Dependencies among metagenomic species, viruses, plasmids and units of genetic variation.</title>
        <authorList>
            <person name="Nielsen H.B."/>
            <person name="Almeida M."/>
            <person name="Juncker A.S."/>
            <person name="Rasmussen S."/>
            <person name="Li J."/>
            <person name="Sunagawa S."/>
            <person name="Plichta D."/>
            <person name="Gautier L."/>
            <person name="Le Chatelier E."/>
            <person name="Peletier E."/>
            <person name="Bonde I."/>
            <person name="Nielsen T."/>
            <person name="Manichanh C."/>
            <person name="Arumugam M."/>
            <person name="Batto J."/>
            <person name="Santos M.B.Q.D."/>
            <person name="Blom N."/>
            <person name="Borruel N."/>
            <person name="Burgdorf K.S."/>
            <person name="Boumezbeur F."/>
            <person name="Casellas F."/>
            <person name="Dore J."/>
            <person name="Guarner F."/>
            <person name="Hansen T."/>
            <person name="Hildebrand F."/>
            <person name="Kaas R.S."/>
            <person name="Kennedy S."/>
            <person name="Kristiansen K."/>
            <person name="Kultima J.R."/>
            <person name="Leonard P."/>
            <person name="Levenez F."/>
            <person name="Lund O."/>
            <person name="Moumen B."/>
            <person name="Le Paslier D."/>
            <person name="Pons N."/>
            <person name="Pedersen O."/>
            <person name="Prifti E."/>
            <person name="Qin J."/>
            <person name="Raes J."/>
            <person name="Tap J."/>
            <person name="Tims S."/>
            <person name="Ussery D.W."/>
            <person name="Yamada T."/>
            <person name="MetaHit consortium"/>
            <person name="Renault P."/>
            <person name="Sicheritz-Ponten T."/>
            <person name="Bork P."/>
            <person name="Wang J."/>
            <person name="Brunak S."/>
            <person name="Ehrlich S.D."/>
        </authorList>
    </citation>
    <scope>NUCLEOTIDE SEQUENCE [LARGE SCALE GENOMIC DNA]</scope>
</reference>
<dbReference type="EMBL" id="CBIN010000225">
    <property type="protein sequence ID" value="CDE23254.1"/>
    <property type="molecule type" value="Genomic_DNA"/>
</dbReference>
<evidence type="ECO:0000313" key="1">
    <source>
        <dbReference type="EMBL" id="CDE23254.1"/>
    </source>
</evidence>
<evidence type="ECO:0000313" key="2">
    <source>
        <dbReference type="Proteomes" id="UP000018093"/>
    </source>
</evidence>
<gene>
    <name evidence="1" type="ORF">BN631_01706</name>
</gene>
<proteinExistence type="predicted"/>
<name>R7G781_9FIRM</name>
<sequence>MTAKKLAPPTVAKPNIAPSSFTMTVIVPHAKTPYTTEGTAANSSTIEVIIVASFLGAILQINKALKTANGNAISNAAKLEIKVLMIINPTP</sequence>
<organism evidence="1 2">
    <name type="scientific">Amedibacillus dolichus CAG:375</name>
    <dbReference type="NCBI Taxonomy" id="1263076"/>
    <lineage>
        <taxon>Bacteria</taxon>
        <taxon>Bacillati</taxon>
        <taxon>Bacillota</taxon>
        <taxon>Erysipelotrichia</taxon>
        <taxon>Erysipelotrichales</taxon>
        <taxon>Erysipelotrichaceae</taxon>
        <taxon>Amedibacillus</taxon>
    </lineage>
</organism>
<dbReference type="AlphaFoldDB" id="R7G781"/>
<dbReference type="Proteomes" id="UP000018093">
    <property type="component" value="Unassembled WGS sequence"/>
</dbReference>
<comment type="caution">
    <text evidence="1">The sequence shown here is derived from an EMBL/GenBank/DDBJ whole genome shotgun (WGS) entry which is preliminary data.</text>
</comment>
<accession>R7G781</accession>
<protein>
    <submittedName>
        <fullName evidence="1">Uncharacterized protein</fullName>
    </submittedName>
</protein>